<evidence type="ECO:0000313" key="2">
    <source>
        <dbReference type="EMBL" id="USQ14849.1"/>
    </source>
</evidence>
<proteinExistence type="predicted"/>
<keyword evidence="1" id="KW-0732">Signal</keyword>
<keyword evidence="3" id="KW-1185">Reference proteome</keyword>
<reference evidence="2" key="1">
    <citation type="submission" date="2021-03" db="EMBL/GenBank/DDBJ databases">
        <title>Legionella lytica PCM 2298.</title>
        <authorList>
            <person name="Koper P."/>
        </authorList>
    </citation>
    <scope>NUCLEOTIDE SEQUENCE</scope>
    <source>
        <strain evidence="2">PCM 2298</strain>
    </source>
</reference>
<organism evidence="2 3">
    <name type="scientific">Legionella lytica</name>
    <dbReference type="NCBI Taxonomy" id="96232"/>
    <lineage>
        <taxon>Bacteria</taxon>
        <taxon>Pseudomonadati</taxon>
        <taxon>Pseudomonadota</taxon>
        <taxon>Gammaproteobacteria</taxon>
        <taxon>Legionellales</taxon>
        <taxon>Legionellaceae</taxon>
        <taxon>Legionella</taxon>
    </lineage>
</organism>
<feature type="signal peptide" evidence="1">
    <location>
        <begin position="1"/>
        <end position="22"/>
    </location>
</feature>
<accession>A0ABY4YCP6</accession>
<dbReference type="EMBL" id="CP071527">
    <property type="protein sequence ID" value="USQ14849.1"/>
    <property type="molecule type" value="Genomic_DNA"/>
</dbReference>
<evidence type="ECO:0000256" key="1">
    <source>
        <dbReference type="SAM" id="SignalP"/>
    </source>
</evidence>
<dbReference type="Proteomes" id="UP001057474">
    <property type="component" value="Chromosome"/>
</dbReference>
<protein>
    <submittedName>
        <fullName evidence="2">Uncharacterized protein</fullName>
    </submittedName>
</protein>
<gene>
    <name evidence="2" type="ORF">J2N86_05985</name>
</gene>
<feature type="chain" id="PRO_5046800479" evidence="1">
    <location>
        <begin position="23"/>
        <end position="129"/>
    </location>
</feature>
<dbReference type="RefSeq" id="WP_252581741.1">
    <property type="nucleotide sequence ID" value="NZ_CP071527.1"/>
</dbReference>
<name>A0ABY4YCP6_9GAMM</name>
<evidence type="ECO:0000313" key="3">
    <source>
        <dbReference type="Proteomes" id="UP001057474"/>
    </source>
</evidence>
<sequence>MIYFKKIFLSITLLVFVGHAFAMVDKEKQQITSRHFTIAPPFSIKSVEAYTNIPNFSVVKTSDYTFDVFFDYIYPAPRSYASVKLWVMSENDKSYAEFVSNEIGIQFIQCIRCPHINKIDSNNYQFIFE</sequence>